<dbReference type="Gene3D" id="3.40.309.10">
    <property type="entry name" value="Aldehyde Dehydrogenase, Chain A, domain 2"/>
    <property type="match status" value="1"/>
</dbReference>
<reference evidence="4 5" key="1">
    <citation type="submission" date="2010-04" db="EMBL/GenBank/DDBJ databases">
        <authorList>
            <person name="Muzny D."/>
            <person name="Qin X."/>
            <person name="Deng J."/>
            <person name="Jiang H."/>
            <person name="Liu Y."/>
            <person name="Qu J."/>
            <person name="Song X.-Z."/>
            <person name="Zhang L."/>
            <person name="Thornton R."/>
            <person name="Coyle M."/>
            <person name="Francisco L."/>
            <person name="Jackson L."/>
            <person name="Javaid M."/>
            <person name="Korchina V."/>
            <person name="Kovar C."/>
            <person name="Mata R."/>
            <person name="Mathew T."/>
            <person name="Ngo R."/>
            <person name="Nguyen L."/>
            <person name="Nguyen N."/>
            <person name="Okwuonu G."/>
            <person name="Ongeri F."/>
            <person name="Pham C."/>
            <person name="Simmons D."/>
            <person name="Wilczek-Boney K."/>
            <person name="Hale W."/>
            <person name="Jakkamsetti A."/>
            <person name="Pham P."/>
            <person name="Ruth R."/>
            <person name="San Lucas F."/>
            <person name="Warren J."/>
            <person name="Zhang J."/>
            <person name="Zhao Z."/>
            <person name="Zhou C."/>
            <person name="Zhu D."/>
            <person name="Lee S."/>
            <person name="Bess C."/>
            <person name="Blankenburg K."/>
            <person name="Forbes L."/>
            <person name="Fu Q."/>
            <person name="Gubbala S."/>
            <person name="Hirani K."/>
            <person name="Jayaseelan J.C."/>
            <person name="Lara F."/>
            <person name="Munidasa M."/>
            <person name="Palculict T."/>
            <person name="Patil S."/>
            <person name="Pu L.-L."/>
            <person name="Saada N."/>
            <person name="Tang L."/>
            <person name="Weissenberger G."/>
            <person name="Zhu Y."/>
            <person name="Hemphill L."/>
            <person name="Shang Y."/>
            <person name="Youmans B."/>
            <person name="Ayvaz T."/>
            <person name="Ross M."/>
            <person name="Santibanez J."/>
            <person name="Aqrawi P."/>
            <person name="Gross S."/>
            <person name="Joshi V."/>
            <person name="Fowler G."/>
            <person name="Nazareth L."/>
            <person name="Reid J."/>
            <person name="Worley K."/>
            <person name="Petrosino J."/>
            <person name="Highlander S."/>
            <person name="Gibbs R."/>
        </authorList>
    </citation>
    <scope>NUCLEOTIDE SEQUENCE [LARGE SCALE GENOMIC DNA]</scope>
    <source>
        <strain evidence="4 5">ATCC BAA-614</strain>
    </source>
</reference>
<dbReference type="SUPFAM" id="SSF53720">
    <property type="entry name" value="ALDH-like"/>
    <property type="match status" value="1"/>
</dbReference>
<evidence type="ECO:0000313" key="4">
    <source>
        <dbReference type="EMBL" id="EFG76979.1"/>
    </source>
</evidence>
<dbReference type="PANTHER" id="PTHR42804">
    <property type="entry name" value="ALDEHYDE DEHYDROGENASE"/>
    <property type="match status" value="1"/>
</dbReference>
<feature type="domain" description="Aldehyde dehydrogenase" evidence="3">
    <location>
        <begin position="13"/>
        <end position="468"/>
    </location>
</feature>
<comment type="caution">
    <text evidence="4">The sequence shown here is derived from an EMBL/GenBank/DDBJ whole genome shotgun (WGS) entry which is preliminary data.</text>
</comment>
<name>D5PAC6_9MYCO</name>
<dbReference type="Gene3D" id="3.40.605.10">
    <property type="entry name" value="Aldehyde Dehydrogenase, Chain A, domain 1"/>
    <property type="match status" value="1"/>
</dbReference>
<evidence type="ECO:0000259" key="3">
    <source>
        <dbReference type="Pfam" id="PF00171"/>
    </source>
</evidence>
<organism evidence="4 5">
    <name type="scientific">Mycobacterium parascrofulaceum ATCC BAA-614</name>
    <dbReference type="NCBI Taxonomy" id="525368"/>
    <lineage>
        <taxon>Bacteria</taxon>
        <taxon>Bacillati</taxon>
        <taxon>Actinomycetota</taxon>
        <taxon>Actinomycetes</taxon>
        <taxon>Mycobacteriales</taxon>
        <taxon>Mycobacteriaceae</taxon>
        <taxon>Mycobacterium</taxon>
        <taxon>Mycobacterium simiae complex</taxon>
    </lineage>
</organism>
<evidence type="ECO:0000313" key="5">
    <source>
        <dbReference type="Proteomes" id="UP000003653"/>
    </source>
</evidence>
<keyword evidence="2 4" id="KW-0560">Oxidoreductase</keyword>
<evidence type="ECO:0000256" key="2">
    <source>
        <dbReference type="ARBA" id="ARBA00023002"/>
    </source>
</evidence>
<comment type="similarity">
    <text evidence="1">Belongs to the aldehyde dehydrogenase family.</text>
</comment>
<dbReference type="PANTHER" id="PTHR42804:SF1">
    <property type="entry name" value="ALDEHYDE DEHYDROGENASE-RELATED"/>
    <property type="match status" value="1"/>
</dbReference>
<dbReference type="InterPro" id="IPR015590">
    <property type="entry name" value="Aldehyde_DH_dom"/>
</dbReference>
<keyword evidence="5" id="KW-1185">Reference proteome</keyword>
<dbReference type="FunFam" id="3.40.605.10:FF:000007">
    <property type="entry name" value="NAD/NADP-dependent betaine aldehyde dehydrogenase"/>
    <property type="match status" value="1"/>
</dbReference>
<dbReference type="InterPro" id="IPR016161">
    <property type="entry name" value="Ald_DH/histidinol_DH"/>
</dbReference>
<dbReference type="AlphaFoldDB" id="D5PAC6"/>
<dbReference type="InterPro" id="IPR016162">
    <property type="entry name" value="Ald_DH_N"/>
</dbReference>
<accession>D5PAC6</accession>
<dbReference type="Pfam" id="PF00171">
    <property type="entry name" value="Aldedh"/>
    <property type="match status" value="1"/>
</dbReference>
<dbReference type="CDD" id="cd07138">
    <property type="entry name" value="ALDH_CddD_SSP0762"/>
    <property type="match status" value="1"/>
</dbReference>
<dbReference type="InterPro" id="IPR016163">
    <property type="entry name" value="Ald_DH_C"/>
</dbReference>
<dbReference type="RefSeq" id="WP_007167152.1">
    <property type="nucleotide sequence ID" value="NZ_GG770553.1"/>
</dbReference>
<dbReference type="GO" id="GO:0016620">
    <property type="term" value="F:oxidoreductase activity, acting on the aldehyde or oxo group of donors, NAD or NADP as acceptor"/>
    <property type="evidence" value="ECO:0007669"/>
    <property type="project" value="InterPro"/>
</dbReference>
<gene>
    <name evidence="4" type="primary">aldh9a1</name>
    <name evidence="4" type="ORF">HMPREF0591_3120</name>
</gene>
<dbReference type="eggNOG" id="COG1012">
    <property type="taxonomic scope" value="Bacteria"/>
</dbReference>
<sequence>MREYLKFYIDGRWVDPVRPNTFDVENPATERASGKISLGSAADVDVAVTAARRAFSGWAQSTREQRLDLLQAILAEYQKRAGDLADAVTEEIGAPPSLAAGPQVFLGIGHLTTAIDVLKNFPFSEQRGATLIAKEPIGVCGLITPWNWPINQVAVKVYPALATGCTVILKPSEVAPYSPYIFAEILDAAGVPPGVFNLINGDGAGVGVALASHPDIDMVSFTGSTRAGVEVARNAAPTVKRVTQELGGKSPNIVLDDGGFAEGVRAGVANMMPNSGQSCNAPSRMLVPNSRMDEAITIAREAAEQVRVGSPDDATAIGPVASRAQFDKVQRLIQRGIDEGATVIAGGPGRPAGLDKGYFVQPTVFANVTNDMTIAREEIFGPVLCILGYHDIDHAVELANDTDYGLAGFVSGEDLDKAREVARKIRAGWVTINHAFDMNAPFGGYKHSGNGREWSDFGFHEYLEVKSILGYAPDKSAQ</sequence>
<dbReference type="Proteomes" id="UP000003653">
    <property type="component" value="Unassembled WGS sequence"/>
</dbReference>
<dbReference type="HOGENOM" id="CLU_005391_0_0_11"/>
<proteinExistence type="inferred from homology"/>
<protein>
    <submittedName>
        <fullName evidence="4">Aldehyde dehydrogenase (NAD) family protein</fullName>
        <ecNumber evidence="4">1.2.1.-</ecNumber>
    </submittedName>
</protein>
<dbReference type="EC" id="1.2.1.-" evidence="4"/>
<evidence type="ECO:0000256" key="1">
    <source>
        <dbReference type="ARBA" id="ARBA00009986"/>
    </source>
</evidence>
<dbReference type="EMBL" id="ADNV01000235">
    <property type="protein sequence ID" value="EFG76979.1"/>
    <property type="molecule type" value="Genomic_DNA"/>
</dbReference>